<dbReference type="OrthoDB" id="9777941at2"/>
<gene>
    <name evidence="8" type="ORF">DesU5LDRAFT_0200</name>
</gene>
<evidence type="ECO:0000256" key="4">
    <source>
        <dbReference type="RuleBase" id="RU003744"/>
    </source>
</evidence>
<feature type="chain" id="PRO_5003663326" evidence="5">
    <location>
        <begin position="25"/>
        <end position="272"/>
    </location>
</feature>
<sequence>MRKTAWIPALAGLLTLALAATALAGKLEDIKSRGTLVAGVKDSQPPFGYVDEKSNQIVGFEIDLMEALAKRLGVKLELKPVTSSTRIPMLTQGAVDIVAATMTHQKGREDQVDFSITYFMTGQKLLVKKDGGIKSVADLAGKKVASVKGSTSEQNVKKAQPDSTVLSFETYPEAFLALKQGKVQAMSTDESILVGIKNSDDNPEAWDIVGDYISPEPYGFGVPENDSKFRDFVNLALMNMWETGEYQKIYEKWFGKGKKDYLPLTWKMELWP</sequence>
<dbReference type="eggNOG" id="COG0834">
    <property type="taxonomic scope" value="Bacteria"/>
</dbReference>
<reference evidence="8" key="1">
    <citation type="submission" date="2011-11" db="EMBL/GenBank/DDBJ databases">
        <title>Improved High-Quality Draft sequence of Desulfovibrio sp. U5L.</title>
        <authorList>
            <consortium name="US DOE Joint Genome Institute"/>
            <person name="Lucas S."/>
            <person name="Han J."/>
            <person name="Lapidus A."/>
            <person name="Cheng J.-F."/>
            <person name="Goodwin L."/>
            <person name="Pitluck S."/>
            <person name="Peters L."/>
            <person name="Ovchinnikova G."/>
            <person name="Held B."/>
            <person name="Detter J.C."/>
            <person name="Han C."/>
            <person name="Tapia R."/>
            <person name="Land M."/>
            <person name="Hauser L."/>
            <person name="Kyrpides N."/>
            <person name="Ivanova N."/>
            <person name="Pagani I."/>
            <person name="Gabster J."/>
            <person name="Walker C."/>
            <person name="Stolyar S."/>
            <person name="Stahl D."/>
            <person name="Arkin A."/>
            <person name="Dehal P."/>
            <person name="Hazen T."/>
            <person name="Woyke T."/>
        </authorList>
    </citation>
    <scope>NUCLEOTIDE SEQUENCE [LARGE SCALE GENOMIC DNA]</scope>
    <source>
        <strain evidence="8">U5L</strain>
    </source>
</reference>
<keyword evidence="3 5" id="KW-0732">Signal</keyword>
<dbReference type="HOGENOM" id="CLU_019602_18_4_7"/>
<dbReference type="SMART" id="SM00062">
    <property type="entry name" value="PBPb"/>
    <property type="match status" value="1"/>
</dbReference>
<dbReference type="EMBL" id="JH600068">
    <property type="protein sequence ID" value="EIG51917.1"/>
    <property type="molecule type" value="Genomic_DNA"/>
</dbReference>
<proteinExistence type="inferred from homology"/>
<dbReference type="SMART" id="SM00079">
    <property type="entry name" value="PBPe"/>
    <property type="match status" value="1"/>
</dbReference>
<dbReference type="GO" id="GO:0015276">
    <property type="term" value="F:ligand-gated monoatomic ion channel activity"/>
    <property type="evidence" value="ECO:0007669"/>
    <property type="project" value="InterPro"/>
</dbReference>
<evidence type="ECO:0000256" key="3">
    <source>
        <dbReference type="ARBA" id="ARBA00022729"/>
    </source>
</evidence>
<feature type="domain" description="Solute-binding protein family 3/N-terminal" evidence="6">
    <location>
        <begin position="35"/>
        <end position="257"/>
    </location>
</feature>
<dbReference type="GO" id="GO:0006865">
    <property type="term" value="P:amino acid transport"/>
    <property type="evidence" value="ECO:0007669"/>
    <property type="project" value="TreeGrafter"/>
</dbReference>
<dbReference type="SUPFAM" id="SSF53850">
    <property type="entry name" value="Periplasmic binding protein-like II"/>
    <property type="match status" value="1"/>
</dbReference>
<dbReference type="AlphaFoldDB" id="I2PWL1"/>
<dbReference type="Gene3D" id="3.40.190.10">
    <property type="entry name" value="Periplasmic binding protein-like II"/>
    <property type="match status" value="2"/>
</dbReference>
<evidence type="ECO:0000256" key="1">
    <source>
        <dbReference type="ARBA" id="ARBA00010333"/>
    </source>
</evidence>
<dbReference type="GO" id="GO:0005576">
    <property type="term" value="C:extracellular region"/>
    <property type="evidence" value="ECO:0007669"/>
    <property type="project" value="TreeGrafter"/>
</dbReference>
<keyword evidence="2" id="KW-0813">Transport</keyword>
<dbReference type="PANTHER" id="PTHR30085:SF6">
    <property type="entry name" value="ABC TRANSPORTER GLUTAMINE-BINDING PROTEIN GLNH"/>
    <property type="match status" value="1"/>
</dbReference>
<dbReference type="InterPro" id="IPR001638">
    <property type="entry name" value="Solute-binding_3/MltF_N"/>
</dbReference>
<dbReference type="InterPro" id="IPR001320">
    <property type="entry name" value="Iontro_rcpt_C"/>
</dbReference>
<name>I2PWL1_9BACT</name>
<evidence type="ECO:0000256" key="5">
    <source>
        <dbReference type="SAM" id="SignalP"/>
    </source>
</evidence>
<dbReference type="GO" id="GO:0016020">
    <property type="term" value="C:membrane"/>
    <property type="evidence" value="ECO:0007669"/>
    <property type="project" value="InterPro"/>
</dbReference>
<feature type="domain" description="Ionotropic glutamate receptor C-terminal" evidence="7">
    <location>
        <begin position="35"/>
        <end position="256"/>
    </location>
</feature>
<dbReference type="GO" id="GO:0030288">
    <property type="term" value="C:outer membrane-bounded periplasmic space"/>
    <property type="evidence" value="ECO:0007669"/>
    <property type="project" value="TreeGrafter"/>
</dbReference>
<dbReference type="InterPro" id="IPR018313">
    <property type="entry name" value="SBP_3_CS"/>
</dbReference>
<evidence type="ECO:0000259" key="6">
    <source>
        <dbReference type="SMART" id="SM00062"/>
    </source>
</evidence>
<dbReference type="STRING" id="596152.DesU5LDRAFT_0200"/>
<dbReference type="PANTHER" id="PTHR30085">
    <property type="entry name" value="AMINO ACID ABC TRANSPORTER PERMEASE"/>
    <property type="match status" value="1"/>
</dbReference>
<comment type="similarity">
    <text evidence="1 4">Belongs to the bacterial solute-binding protein 3 family.</text>
</comment>
<evidence type="ECO:0000256" key="2">
    <source>
        <dbReference type="ARBA" id="ARBA00022448"/>
    </source>
</evidence>
<dbReference type="InterPro" id="IPR051455">
    <property type="entry name" value="Bact_solute-bind_prot3"/>
</dbReference>
<dbReference type="Pfam" id="PF00497">
    <property type="entry name" value="SBP_bac_3"/>
    <property type="match status" value="1"/>
</dbReference>
<protein>
    <submittedName>
        <fullName evidence="8">Periplasmic component of amino acid ABC-type transporter/signal transduction system</fullName>
    </submittedName>
</protein>
<dbReference type="CDD" id="cd13689">
    <property type="entry name" value="PBP2_BsGlnH"/>
    <property type="match status" value="1"/>
</dbReference>
<dbReference type="PROSITE" id="PS01039">
    <property type="entry name" value="SBP_BACTERIAL_3"/>
    <property type="match status" value="1"/>
</dbReference>
<accession>I2PWL1</accession>
<feature type="signal peptide" evidence="5">
    <location>
        <begin position="1"/>
        <end position="24"/>
    </location>
</feature>
<organism evidence="8">
    <name type="scientific">Desulfovibrio sp. U5L</name>
    <dbReference type="NCBI Taxonomy" id="596152"/>
    <lineage>
        <taxon>Bacteria</taxon>
        <taxon>Pseudomonadati</taxon>
        <taxon>Thermodesulfobacteriota</taxon>
        <taxon>Desulfovibrionia</taxon>
        <taxon>Desulfovibrionales</taxon>
        <taxon>Desulfovibrionaceae</taxon>
        <taxon>Desulfovibrio</taxon>
    </lineage>
</organism>
<evidence type="ECO:0000313" key="8">
    <source>
        <dbReference type="EMBL" id="EIG51917.1"/>
    </source>
</evidence>
<evidence type="ECO:0000259" key="7">
    <source>
        <dbReference type="SMART" id="SM00079"/>
    </source>
</evidence>